<sequence length="116" mass="13720">MRGNIKVLLYISALFLLSQCSYRNKFENKFQNFVSDSDKILFDGDRLHPTYAYLKDGKLKGIEFNGHSVYVIDPTTNRIVVYTKFTNGKEISNNLFQSEKININRYRIEIKNWKNR</sequence>
<accession>J2JL33</accession>
<reference evidence="1 2" key="1">
    <citation type="journal article" date="2012" name="J. Bacteriol.">
        <title>Twenty-one genome sequences from Pseudomonas species and 19 genome sequences from diverse bacteria isolated from the rhizosphere and endosphere of Populus deltoides.</title>
        <authorList>
            <person name="Brown S.D."/>
            <person name="Utturkar S.M."/>
            <person name="Klingeman D.M."/>
            <person name="Johnson C.M."/>
            <person name="Martin S.L."/>
            <person name="Land M.L."/>
            <person name="Lu T.Y."/>
            <person name="Schadt C.W."/>
            <person name="Doktycz M.J."/>
            <person name="Pelletier D.A."/>
        </authorList>
    </citation>
    <scope>NUCLEOTIDE SEQUENCE [LARGE SCALE GENOMIC DNA]</scope>
    <source>
        <strain evidence="1 2">CF314</strain>
    </source>
</reference>
<evidence type="ECO:0000313" key="2">
    <source>
        <dbReference type="Proteomes" id="UP000007509"/>
    </source>
</evidence>
<dbReference type="OrthoDB" id="1271813at2"/>
<comment type="caution">
    <text evidence="1">The sequence shown here is derived from an EMBL/GenBank/DDBJ whole genome shotgun (WGS) entry which is preliminary data.</text>
</comment>
<proteinExistence type="predicted"/>
<gene>
    <name evidence="1" type="ORF">PMI13_03603</name>
</gene>
<keyword evidence="2" id="KW-1185">Reference proteome</keyword>
<dbReference type="RefSeq" id="WP_007846249.1">
    <property type="nucleotide sequence ID" value="NZ_AKJY01000091.1"/>
</dbReference>
<evidence type="ECO:0000313" key="1">
    <source>
        <dbReference type="EMBL" id="EJL68580.1"/>
    </source>
</evidence>
<dbReference type="AlphaFoldDB" id="J2JL33"/>
<protein>
    <submittedName>
        <fullName evidence="1">Uncharacterized protein</fullName>
    </submittedName>
</protein>
<name>J2JL33_9FLAO</name>
<dbReference type="PATRIC" id="fig|1144316.3.peg.3621"/>
<organism evidence="1 2">
    <name type="scientific">Chryseobacterium populi</name>
    <dbReference type="NCBI Taxonomy" id="1144316"/>
    <lineage>
        <taxon>Bacteria</taxon>
        <taxon>Pseudomonadati</taxon>
        <taxon>Bacteroidota</taxon>
        <taxon>Flavobacteriia</taxon>
        <taxon>Flavobacteriales</taxon>
        <taxon>Weeksellaceae</taxon>
        <taxon>Chryseobacterium group</taxon>
        <taxon>Chryseobacterium</taxon>
    </lineage>
</organism>
<dbReference type="Proteomes" id="UP000007509">
    <property type="component" value="Unassembled WGS sequence"/>
</dbReference>
<dbReference type="EMBL" id="AKJY01000091">
    <property type="protein sequence ID" value="EJL68580.1"/>
    <property type="molecule type" value="Genomic_DNA"/>
</dbReference>